<dbReference type="PANTHER" id="PTHR40088">
    <property type="entry name" value="PECTATE LYASE (EUROFUNG)"/>
    <property type="match status" value="1"/>
</dbReference>
<evidence type="ECO:0000256" key="5">
    <source>
        <dbReference type="SAM" id="Phobius"/>
    </source>
</evidence>
<feature type="domain" description="DUF1565" evidence="6">
    <location>
        <begin position="76"/>
        <end position="116"/>
    </location>
</feature>
<feature type="compositionally biased region" description="Basic and acidic residues" evidence="4">
    <location>
        <begin position="541"/>
        <end position="561"/>
    </location>
</feature>
<feature type="region of interest" description="Disordered" evidence="4">
    <location>
        <begin position="38"/>
        <end position="64"/>
    </location>
</feature>
<dbReference type="GO" id="GO:0005576">
    <property type="term" value="C:extracellular region"/>
    <property type="evidence" value="ECO:0007669"/>
    <property type="project" value="UniProtKB-SubCell"/>
</dbReference>
<name>A0A1H0SYC7_9ACTN</name>
<keyword evidence="2" id="KW-0964">Secreted</keyword>
<dbReference type="Pfam" id="PF13229">
    <property type="entry name" value="Beta_helix"/>
    <property type="match status" value="1"/>
</dbReference>
<dbReference type="Gene3D" id="2.160.20.10">
    <property type="entry name" value="Single-stranded right-handed beta-helix, Pectin lyase-like"/>
    <property type="match status" value="2"/>
</dbReference>
<evidence type="ECO:0000259" key="7">
    <source>
        <dbReference type="Pfam" id="PF13229"/>
    </source>
</evidence>
<dbReference type="GO" id="GO:0016837">
    <property type="term" value="F:carbon-oxygen lyase activity, acting on polysaccharides"/>
    <property type="evidence" value="ECO:0007669"/>
    <property type="project" value="TreeGrafter"/>
</dbReference>
<keyword evidence="5" id="KW-0472">Membrane</keyword>
<dbReference type="STRING" id="405564.SAMN04487905_104233"/>
<keyword evidence="5" id="KW-1133">Transmembrane helix</keyword>
<dbReference type="Pfam" id="PF07602">
    <property type="entry name" value="DUF1565"/>
    <property type="match status" value="1"/>
</dbReference>
<evidence type="ECO:0008006" key="10">
    <source>
        <dbReference type="Google" id="ProtNLM"/>
    </source>
</evidence>
<accession>A0A1H0SYC7</accession>
<protein>
    <recommendedName>
        <fullName evidence="10">Right handed beta helix region</fullName>
    </recommendedName>
</protein>
<feature type="transmembrane region" description="Helical" evidence="5">
    <location>
        <begin position="12"/>
        <end position="35"/>
    </location>
</feature>
<evidence type="ECO:0000259" key="6">
    <source>
        <dbReference type="Pfam" id="PF07602"/>
    </source>
</evidence>
<dbReference type="OrthoDB" id="176279at2"/>
<keyword evidence="3" id="KW-0732">Signal</keyword>
<gene>
    <name evidence="8" type="ORF">SAMN04487905_104233</name>
</gene>
<dbReference type="Proteomes" id="UP000199497">
    <property type="component" value="Unassembled WGS sequence"/>
</dbReference>
<organism evidence="8 9">
    <name type="scientific">Actinopolyspora xinjiangensis</name>
    <dbReference type="NCBI Taxonomy" id="405564"/>
    <lineage>
        <taxon>Bacteria</taxon>
        <taxon>Bacillati</taxon>
        <taxon>Actinomycetota</taxon>
        <taxon>Actinomycetes</taxon>
        <taxon>Actinopolysporales</taxon>
        <taxon>Actinopolysporaceae</taxon>
        <taxon>Actinopolyspora</taxon>
    </lineage>
</organism>
<feature type="region of interest" description="Disordered" evidence="4">
    <location>
        <begin position="533"/>
        <end position="603"/>
    </location>
</feature>
<evidence type="ECO:0000256" key="1">
    <source>
        <dbReference type="ARBA" id="ARBA00004613"/>
    </source>
</evidence>
<dbReference type="InterPro" id="IPR011050">
    <property type="entry name" value="Pectin_lyase_fold/virulence"/>
</dbReference>
<dbReference type="SUPFAM" id="SSF51126">
    <property type="entry name" value="Pectin lyase-like"/>
    <property type="match status" value="1"/>
</dbReference>
<keyword evidence="9" id="KW-1185">Reference proteome</keyword>
<evidence type="ECO:0000256" key="2">
    <source>
        <dbReference type="ARBA" id="ARBA00022525"/>
    </source>
</evidence>
<feature type="domain" description="Right handed beta helix" evidence="7">
    <location>
        <begin position="263"/>
        <end position="429"/>
    </location>
</feature>
<evidence type="ECO:0000313" key="8">
    <source>
        <dbReference type="EMBL" id="SDP46649.1"/>
    </source>
</evidence>
<dbReference type="InterPro" id="IPR052052">
    <property type="entry name" value="Polysaccharide_Lyase_9"/>
</dbReference>
<comment type="subcellular location">
    <subcellularLocation>
        <location evidence="1">Secreted</location>
    </subcellularLocation>
</comment>
<evidence type="ECO:0000256" key="4">
    <source>
        <dbReference type="SAM" id="MobiDB-lite"/>
    </source>
</evidence>
<dbReference type="InterPro" id="IPR011459">
    <property type="entry name" value="DUF1565"/>
</dbReference>
<proteinExistence type="predicted"/>
<dbReference type="EMBL" id="FNJR01000004">
    <property type="protein sequence ID" value="SDP46649.1"/>
    <property type="molecule type" value="Genomic_DNA"/>
</dbReference>
<evidence type="ECO:0000256" key="3">
    <source>
        <dbReference type="ARBA" id="ARBA00022729"/>
    </source>
</evidence>
<reference evidence="9" key="1">
    <citation type="submission" date="2016-10" db="EMBL/GenBank/DDBJ databases">
        <authorList>
            <person name="Varghese N."/>
            <person name="Submissions S."/>
        </authorList>
    </citation>
    <scope>NUCLEOTIDE SEQUENCE [LARGE SCALE GENOMIC DNA]</scope>
    <source>
        <strain evidence="9">DSM 46732</strain>
    </source>
</reference>
<dbReference type="PROSITE" id="PS51257">
    <property type="entry name" value="PROKAR_LIPOPROTEIN"/>
    <property type="match status" value="1"/>
</dbReference>
<dbReference type="PANTHER" id="PTHR40088:SF2">
    <property type="entry name" value="SECRETED SUGAR HYDROLASE"/>
    <property type="match status" value="1"/>
</dbReference>
<dbReference type="AlphaFoldDB" id="A0A1H0SYC7"/>
<dbReference type="InterPro" id="IPR039448">
    <property type="entry name" value="Beta_helix"/>
</dbReference>
<sequence length="603" mass="65613">MFPLVPRTENHRARFSSAVGAVVLCACALVTGLLVRDSSGTPETATHHSLPVSPLPTVPGTSAPVPPDAVFVSNDGEDNAPGTRGSPLRTLEAAVGKADPSATIVLRAGTYRESLGIVRKQLHIRSFPGEQVWLKGSEVLSGWTRTERGWRHRGWSPEYCRDCFLPEIIDSNHPNAGLPDMVFLDGKPLRQVASREEVTDGTFFVDPAADTLLLGSDPTGETVEVSAYPWLLQFDGPSAAGSSLRGIGIAHYAARQEYGRKGAMVVVNAADVVLRDNVFAWSASSGVAVFAPNAKVDGNIIADNGLVGLMSNLAHDVRMVDNLVLRNNREHFALSGPAIGAGGVKMTRTKRAVIEHNSFVNNIGSGWWCDLGCTDATVVHNLARENVKHGLYYEVSSKALFASNLLLRNEQFGMKISSTDHVGFRNNTFWNNHGSLGLYNDPRSPEFDPYSHELGMSWITADTRIVNNLFAGTAHDEPFIRMGDNKPEEVTTPAFVSRGDGNVYLRGDEPYLAEWYHGDGERDRFRSLDELNEATGQGEHSVSERTDRHPFRAPDNGDYRLRAGAPGKQGGRPLPREVAERIGVPQFQHPDVGLLTQPGAREG</sequence>
<keyword evidence="5" id="KW-0812">Transmembrane</keyword>
<dbReference type="InterPro" id="IPR012334">
    <property type="entry name" value="Pectin_lyas_fold"/>
</dbReference>
<evidence type="ECO:0000313" key="9">
    <source>
        <dbReference type="Proteomes" id="UP000199497"/>
    </source>
</evidence>